<name>A0A916P7X0_MYCTX</name>
<accession>A0A916P7X0</accession>
<evidence type="ECO:0000313" key="2">
    <source>
        <dbReference type="Proteomes" id="UP000039021"/>
    </source>
</evidence>
<comment type="caution">
    <text evidence="1">The sequence shown here is derived from an EMBL/GenBank/DDBJ whole genome shotgun (WGS) entry which is preliminary data.</text>
</comment>
<gene>
    <name evidence="1" type="ORF">ERS007739_01943</name>
</gene>
<dbReference type="EMBL" id="CSBK01000824">
    <property type="protein sequence ID" value="COX96610.1"/>
    <property type="molecule type" value="Genomic_DNA"/>
</dbReference>
<dbReference type="Proteomes" id="UP000039021">
    <property type="component" value="Unassembled WGS sequence"/>
</dbReference>
<proteinExistence type="predicted"/>
<dbReference type="AlphaFoldDB" id="A0A916P7X0"/>
<reference evidence="2" key="1">
    <citation type="submission" date="2015-03" db="EMBL/GenBank/DDBJ databases">
        <authorList>
            <consortium name="Pathogen Informatics"/>
        </authorList>
    </citation>
    <scope>NUCLEOTIDE SEQUENCE [LARGE SCALE GENOMIC DNA]</scope>
    <source>
        <strain evidence="2">N09902308</strain>
    </source>
</reference>
<evidence type="ECO:0000313" key="1">
    <source>
        <dbReference type="EMBL" id="COX96610.1"/>
    </source>
</evidence>
<organism evidence="1 2">
    <name type="scientific">Mycobacterium tuberculosis</name>
    <dbReference type="NCBI Taxonomy" id="1773"/>
    <lineage>
        <taxon>Bacteria</taxon>
        <taxon>Bacillati</taxon>
        <taxon>Actinomycetota</taxon>
        <taxon>Actinomycetes</taxon>
        <taxon>Mycobacteriales</taxon>
        <taxon>Mycobacteriaceae</taxon>
        <taxon>Mycobacterium</taxon>
        <taxon>Mycobacterium tuberculosis complex</taxon>
    </lineage>
</organism>
<sequence>MASELPPALATILSAITSTVAEHLNSTIAECVSAARRRAQARICGSPQVPSRITECPLPKSRRALRSASW</sequence>
<protein>
    <submittedName>
        <fullName evidence="1">Uncharacterized protein</fullName>
    </submittedName>
</protein>